<dbReference type="SUPFAM" id="SSF54593">
    <property type="entry name" value="Glyoxalase/Bleomycin resistance protein/Dihydroxybiphenyl dioxygenase"/>
    <property type="match status" value="1"/>
</dbReference>
<dbReference type="InterPro" id="IPR029068">
    <property type="entry name" value="Glyas_Bleomycin-R_OHBP_Dase"/>
</dbReference>
<dbReference type="Pfam" id="PF00903">
    <property type="entry name" value="Glyoxalase"/>
    <property type="match status" value="1"/>
</dbReference>
<dbReference type="EMBL" id="JBHUFA010000015">
    <property type="protein sequence ID" value="MFD1697197.1"/>
    <property type="molecule type" value="Genomic_DNA"/>
</dbReference>
<comment type="caution">
    <text evidence="2">The sequence shown here is derived from an EMBL/GenBank/DDBJ whole genome shotgun (WGS) entry which is preliminary data.</text>
</comment>
<dbReference type="PANTHER" id="PTHR35006">
    <property type="entry name" value="GLYOXALASE FAMILY PROTEIN (AFU_ORTHOLOGUE AFUA_5G14830)"/>
    <property type="match status" value="1"/>
</dbReference>
<proteinExistence type="predicted"/>
<organism evidence="2 3">
    <name type="scientific">Roseibium aestuarii</name>
    <dbReference type="NCBI Taxonomy" id="2600299"/>
    <lineage>
        <taxon>Bacteria</taxon>
        <taxon>Pseudomonadati</taxon>
        <taxon>Pseudomonadota</taxon>
        <taxon>Alphaproteobacteria</taxon>
        <taxon>Hyphomicrobiales</taxon>
        <taxon>Stappiaceae</taxon>
        <taxon>Roseibium</taxon>
    </lineage>
</organism>
<keyword evidence="3" id="KW-1185">Reference proteome</keyword>
<gene>
    <name evidence="2" type="ORF">ACFSC7_16895</name>
</gene>
<dbReference type="RefSeq" id="WP_149893457.1">
    <property type="nucleotide sequence ID" value="NZ_JBHUFA010000015.1"/>
</dbReference>
<sequence>MIGYTSLGTADLARAAVFYDALFEDLGAKRIMTFDDFIVWAGENGGTAFSVHLPENGKRYSVGNGVMIALSAKGKEQVEKIHAKALELGASDEGKPGYRAEGFYAAYFRDPDGNKLNIHHMAG</sequence>
<name>A0ABW4JYE1_9HYPH</name>
<accession>A0ABW4JYE1</accession>
<dbReference type="Gene3D" id="3.10.180.10">
    <property type="entry name" value="2,3-Dihydroxybiphenyl 1,2-Dioxygenase, domain 1"/>
    <property type="match status" value="1"/>
</dbReference>
<evidence type="ECO:0000313" key="3">
    <source>
        <dbReference type="Proteomes" id="UP001597327"/>
    </source>
</evidence>
<dbReference type="Proteomes" id="UP001597327">
    <property type="component" value="Unassembled WGS sequence"/>
</dbReference>
<dbReference type="PANTHER" id="PTHR35006:SF2">
    <property type="entry name" value="GLYOXALASE FAMILY PROTEIN (AFU_ORTHOLOGUE AFUA_5G14830)"/>
    <property type="match status" value="1"/>
</dbReference>
<dbReference type="InterPro" id="IPR004360">
    <property type="entry name" value="Glyas_Fos-R_dOase_dom"/>
</dbReference>
<reference evidence="3" key="1">
    <citation type="journal article" date="2019" name="Int. J. Syst. Evol. Microbiol.">
        <title>The Global Catalogue of Microorganisms (GCM) 10K type strain sequencing project: providing services to taxonomists for standard genome sequencing and annotation.</title>
        <authorList>
            <consortium name="The Broad Institute Genomics Platform"/>
            <consortium name="The Broad Institute Genome Sequencing Center for Infectious Disease"/>
            <person name="Wu L."/>
            <person name="Ma J."/>
        </authorList>
    </citation>
    <scope>NUCLEOTIDE SEQUENCE [LARGE SCALE GENOMIC DNA]</scope>
    <source>
        <strain evidence="3">JCM 3369</strain>
    </source>
</reference>
<dbReference type="PROSITE" id="PS51819">
    <property type="entry name" value="VOC"/>
    <property type="match status" value="1"/>
</dbReference>
<evidence type="ECO:0000313" key="2">
    <source>
        <dbReference type="EMBL" id="MFD1697197.1"/>
    </source>
</evidence>
<dbReference type="CDD" id="cd07262">
    <property type="entry name" value="VOC_like"/>
    <property type="match status" value="1"/>
</dbReference>
<dbReference type="InterPro" id="IPR037523">
    <property type="entry name" value="VOC_core"/>
</dbReference>
<protein>
    <submittedName>
        <fullName evidence="2">VOC family protein</fullName>
    </submittedName>
</protein>
<evidence type="ECO:0000259" key="1">
    <source>
        <dbReference type="PROSITE" id="PS51819"/>
    </source>
</evidence>
<feature type="domain" description="VOC" evidence="1">
    <location>
        <begin position="1"/>
        <end position="121"/>
    </location>
</feature>